<reference evidence="2 3" key="1">
    <citation type="submission" date="2022-05" db="EMBL/GenBank/DDBJ databases">
        <title>Genome Resource of Streptomyces lavenduligriseus GA1-1, a Strain with Broad-Spectrum Antifungal Activity against Phytopathogenic Fungi.</title>
        <authorList>
            <person name="Qi D."/>
        </authorList>
    </citation>
    <scope>NUCLEOTIDE SEQUENCE [LARGE SCALE GENOMIC DNA]</scope>
    <source>
        <strain evidence="2 3">GA1-1</strain>
    </source>
</reference>
<evidence type="ECO:0000313" key="2">
    <source>
        <dbReference type="EMBL" id="MCL3999088.1"/>
    </source>
</evidence>
<dbReference type="Proteomes" id="UP001202052">
    <property type="component" value="Unassembled WGS sequence"/>
</dbReference>
<sequence length="78" mass="8248">MSNGKPTPAELDLSDVEWVVSSYSGGGGDCVRIGVKDGFALVGDTKNPDRPPHVFTPSEARALLQGVKAGEFDFLLDL</sequence>
<feature type="domain" description="DUF397" evidence="1">
    <location>
        <begin position="17"/>
        <end position="68"/>
    </location>
</feature>
<organism evidence="2 3">
    <name type="scientific">Streptomyces lavenduligriseus</name>
    <dbReference type="NCBI Taxonomy" id="67315"/>
    <lineage>
        <taxon>Bacteria</taxon>
        <taxon>Bacillati</taxon>
        <taxon>Actinomycetota</taxon>
        <taxon>Actinomycetes</taxon>
        <taxon>Kitasatosporales</taxon>
        <taxon>Streptomycetaceae</taxon>
        <taxon>Streptomyces</taxon>
    </lineage>
</organism>
<accession>A0ABT0P885</accession>
<keyword evidence="3" id="KW-1185">Reference proteome</keyword>
<proteinExistence type="predicted"/>
<evidence type="ECO:0000313" key="3">
    <source>
        <dbReference type="Proteomes" id="UP001202052"/>
    </source>
</evidence>
<dbReference type="Pfam" id="PF04149">
    <property type="entry name" value="DUF397"/>
    <property type="match status" value="1"/>
</dbReference>
<protein>
    <submittedName>
        <fullName evidence="2">DUF397 domain-containing protein</fullName>
    </submittedName>
</protein>
<name>A0ABT0P885_9ACTN</name>
<gene>
    <name evidence="2" type="ORF">M4438_37330</name>
</gene>
<evidence type="ECO:0000259" key="1">
    <source>
        <dbReference type="Pfam" id="PF04149"/>
    </source>
</evidence>
<dbReference type="InterPro" id="IPR007278">
    <property type="entry name" value="DUF397"/>
</dbReference>
<comment type="caution">
    <text evidence="2">The sequence shown here is derived from an EMBL/GenBank/DDBJ whole genome shotgun (WGS) entry which is preliminary data.</text>
</comment>
<dbReference type="EMBL" id="JAMCCK010000137">
    <property type="protein sequence ID" value="MCL3999088.1"/>
    <property type="molecule type" value="Genomic_DNA"/>
</dbReference>
<dbReference type="RefSeq" id="WP_249493616.1">
    <property type="nucleotide sequence ID" value="NZ_JAMCCK010000137.1"/>
</dbReference>